<evidence type="ECO:0000313" key="3">
    <source>
        <dbReference type="Proteomes" id="UP000576152"/>
    </source>
</evidence>
<dbReference type="EC" id="2.7.1.4" evidence="2"/>
<dbReference type="NCBIfam" id="NF006746">
    <property type="entry name" value="PRK09270.1-5"/>
    <property type="match status" value="1"/>
</dbReference>
<proteinExistence type="predicted"/>
<dbReference type="InterPro" id="IPR003593">
    <property type="entry name" value="AAA+_ATPase"/>
</dbReference>
<dbReference type="Proteomes" id="UP000576152">
    <property type="component" value="Unassembled WGS sequence"/>
</dbReference>
<sequence>MTADQDREARLLDVTSHINALAERVHELAERKPRVIVGIAGAPGSGKSTLAAELARRLERQKLSARLVPMDGFHLDNAVLDRRGLRNRKGAPETFDARGFVLLVKRLARGEEVVAPVFDRTRDIAIAGAQLVEAEAKVVIVEGNYLLFDEAPWSELARIWDISALLDVPLPELRARLIARWLGHGLSRAAATQRAMHNDVPNAQRVIEHALPSDLVLRPPYVASSAQPAMRHASD</sequence>
<comment type="caution">
    <text evidence="2">The sequence shown here is derived from an EMBL/GenBank/DDBJ whole genome shotgun (WGS) entry which is preliminary data.</text>
</comment>
<protein>
    <submittedName>
        <fullName evidence="2">Fructokinase</fullName>
        <ecNumber evidence="2">2.7.1.4</ecNumber>
    </submittedName>
</protein>
<dbReference type="EMBL" id="JACIBX010000012">
    <property type="protein sequence ID" value="MBB3713284.1"/>
    <property type="molecule type" value="Genomic_DNA"/>
</dbReference>
<organism evidence="2 3">
    <name type="scientific">Limimaricola variabilis</name>
    <dbReference type="NCBI Taxonomy" id="1492771"/>
    <lineage>
        <taxon>Bacteria</taxon>
        <taxon>Pseudomonadati</taxon>
        <taxon>Pseudomonadota</taxon>
        <taxon>Alphaproteobacteria</taxon>
        <taxon>Rhodobacterales</taxon>
        <taxon>Paracoccaceae</taxon>
        <taxon>Limimaricola</taxon>
    </lineage>
</organism>
<accession>A0ABR6HRV2</accession>
<evidence type="ECO:0000259" key="1">
    <source>
        <dbReference type="SMART" id="SM00382"/>
    </source>
</evidence>
<dbReference type="SMART" id="SM00382">
    <property type="entry name" value="AAA"/>
    <property type="match status" value="1"/>
</dbReference>
<dbReference type="PANTHER" id="PTHR10285">
    <property type="entry name" value="URIDINE KINASE"/>
    <property type="match status" value="1"/>
</dbReference>
<keyword evidence="3" id="KW-1185">Reference proteome</keyword>
<dbReference type="Pfam" id="PF00485">
    <property type="entry name" value="PRK"/>
    <property type="match status" value="1"/>
</dbReference>
<reference evidence="2 3" key="1">
    <citation type="submission" date="2020-08" db="EMBL/GenBank/DDBJ databases">
        <title>Genomic Encyclopedia of Type Strains, Phase III (KMG-III): the genomes of soil and plant-associated and newly described type strains.</title>
        <authorList>
            <person name="Whitman W."/>
        </authorList>
    </citation>
    <scope>NUCLEOTIDE SEQUENCE [LARGE SCALE GENOMIC DNA]</scope>
    <source>
        <strain evidence="2 3">CECT 8572</strain>
    </source>
</reference>
<dbReference type="InterPro" id="IPR006083">
    <property type="entry name" value="PRK/URK"/>
</dbReference>
<gene>
    <name evidence="2" type="ORF">FHS00_002886</name>
</gene>
<name>A0ABR6HRV2_9RHOB</name>
<dbReference type="Gene3D" id="3.40.50.300">
    <property type="entry name" value="P-loop containing nucleotide triphosphate hydrolases"/>
    <property type="match status" value="1"/>
</dbReference>
<dbReference type="InterPro" id="IPR027417">
    <property type="entry name" value="P-loop_NTPase"/>
</dbReference>
<dbReference type="SUPFAM" id="SSF52540">
    <property type="entry name" value="P-loop containing nucleoside triphosphate hydrolases"/>
    <property type="match status" value="1"/>
</dbReference>
<feature type="domain" description="AAA+ ATPase" evidence="1">
    <location>
        <begin position="33"/>
        <end position="201"/>
    </location>
</feature>
<evidence type="ECO:0000313" key="2">
    <source>
        <dbReference type="EMBL" id="MBB3713284.1"/>
    </source>
</evidence>
<dbReference type="GO" id="GO:0008865">
    <property type="term" value="F:fructokinase activity"/>
    <property type="evidence" value="ECO:0007669"/>
    <property type="project" value="UniProtKB-EC"/>
</dbReference>
<keyword evidence="2" id="KW-0808">Transferase</keyword>